<evidence type="ECO:0000256" key="6">
    <source>
        <dbReference type="ARBA" id="ARBA00023012"/>
    </source>
</evidence>
<dbReference type="AlphaFoldDB" id="A0A6J6BPD4"/>
<proteinExistence type="predicted"/>
<evidence type="ECO:0000256" key="7">
    <source>
        <dbReference type="SAM" id="Phobius"/>
    </source>
</evidence>
<dbReference type="PANTHER" id="PTHR45453:SF1">
    <property type="entry name" value="PHOSPHATE REGULON SENSOR PROTEIN PHOR"/>
    <property type="match status" value="1"/>
</dbReference>
<sequence>MKKSGSKFAVLSIVVTTVLSSIIGGFATIESRNSDMRQIDQGINLVVNRVNQYSNEAISAAILTVEEENLDLTLALVTKEGIETVINESHLLYSGIPSAAALQKALPSPISVELENPFRFRSVLIPGGDFLIVAASLDGLNQNFKSNLLNLGGFTAVADALAIFFSIYFLRRHNRGLDAKALDRMQKFLGDASHELRTPLTVIKGYNEMLSKGQITDLVDRVRAFSRVSTEIERMESLIHDLLLLAELGESKPTTLEELDLSELVLAHANDFAFFNKERELNLSIIDSVLVKGSREHLNRLIQNCLSNIVRHTPSAAPVSITLKNKGKKVVLIIEDGGPGLPESAYRSEIAAMNRFDPSRSRESGGSGLGMSIIAAIVQEHNGKLELRKSELGGLAVDVELAN</sequence>
<organism evidence="9">
    <name type="scientific">freshwater metagenome</name>
    <dbReference type="NCBI Taxonomy" id="449393"/>
    <lineage>
        <taxon>unclassified sequences</taxon>
        <taxon>metagenomes</taxon>
        <taxon>ecological metagenomes</taxon>
    </lineage>
</organism>
<dbReference type="Pfam" id="PF02518">
    <property type="entry name" value="HATPase_c"/>
    <property type="match status" value="1"/>
</dbReference>
<dbReference type="SMART" id="SM00388">
    <property type="entry name" value="HisKA"/>
    <property type="match status" value="1"/>
</dbReference>
<evidence type="ECO:0000259" key="8">
    <source>
        <dbReference type="PROSITE" id="PS50109"/>
    </source>
</evidence>
<keyword evidence="6" id="KW-0902">Two-component regulatory system</keyword>
<name>A0A6J6BPD4_9ZZZZ</name>
<evidence type="ECO:0000313" key="9">
    <source>
        <dbReference type="EMBL" id="CAB4540253.1"/>
    </source>
</evidence>
<dbReference type="SUPFAM" id="SSF47384">
    <property type="entry name" value="Homodimeric domain of signal transducing histidine kinase"/>
    <property type="match status" value="1"/>
</dbReference>
<dbReference type="EMBL" id="CAEZSK010000065">
    <property type="protein sequence ID" value="CAB4540253.1"/>
    <property type="molecule type" value="Genomic_DNA"/>
</dbReference>
<dbReference type="GO" id="GO:0004721">
    <property type="term" value="F:phosphoprotein phosphatase activity"/>
    <property type="evidence" value="ECO:0007669"/>
    <property type="project" value="TreeGrafter"/>
</dbReference>
<dbReference type="EC" id="2.7.13.3" evidence="2"/>
<comment type="catalytic activity">
    <reaction evidence="1">
        <text>ATP + protein L-histidine = ADP + protein N-phospho-L-histidine.</text>
        <dbReference type="EC" id="2.7.13.3"/>
    </reaction>
</comment>
<dbReference type="InterPro" id="IPR003594">
    <property type="entry name" value="HATPase_dom"/>
</dbReference>
<dbReference type="InterPro" id="IPR036890">
    <property type="entry name" value="HATPase_C_sf"/>
</dbReference>
<evidence type="ECO:0000256" key="4">
    <source>
        <dbReference type="ARBA" id="ARBA00022679"/>
    </source>
</evidence>
<dbReference type="Pfam" id="PF00512">
    <property type="entry name" value="HisKA"/>
    <property type="match status" value="1"/>
</dbReference>
<dbReference type="GO" id="GO:0000155">
    <property type="term" value="F:phosphorelay sensor kinase activity"/>
    <property type="evidence" value="ECO:0007669"/>
    <property type="project" value="InterPro"/>
</dbReference>
<dbReference type="InterPro" id="IPR050351">
    <property type="entry name" value="BphY/WalK/GraS-like"/>
</dbReference>
<feature type="domain" description="Histidine kinase" evidence="8">
    <location>
        <begin position="191"/>
        <end position="403"/>
    </location>
</feature>
<dbReference type="CDD" id="cd00082">
    <property type="entry name" value="HisKA"/>
    <property type="match status" value="1"/>
</dbReference>
<dbReference type="Gene3D" id="3.30.565.10">
    <property type="entry name" value="Histidine kinase-like ATPase, C-terminal domain"/>
    <property type="match status" value="1"/>
</dbReference>
<dbReference type="GO" id="GO:0005886">
    <property type="term" value="C:plasma membrane"/>
    <property type="evidence" value="ECO:0007669"/>
    <property type="project" value="TreeGrafter"/>
</dbReference>
<dbReference type="PROSITE" id="PS50109">
    <property type="entry name" value="HIS_KIN"/>
    <property type="match status" value="1"/>
</dbReference>
<evidence type="ECO:0000256" key="5">
    <source>
        <dbReference type="ARBA" id="ARBA00022777"/>
    </source>
</evidence>
<dbReference type="PANTHER" id="PTHR45453">
    <property type="entry name" value="PHOSPHATE REGULON SENSOR PROTEIN PHOR"/>
    <property type="match status" value="1"/>
</dbReference>
<dbReference type="InterPro" id="IPR003661">
    <property type="entry name" value="HisK_dim/P_dom"/>
</dbReference>
<dbReference type="GO" id="GO:0016036">
    <property type="term" value="P:cellular response to phosphate starvation"/>
    <property type="evidence" value="ECO:0007669"/>
    <property type="project" value="TreeGrafter"/>
</dbReference>
<keyword evidence="4" id="KW-0808">Transferase</keyword>
<dbReference type="Gene3D" id="1.10.287.130">
    <property type="match status" value="1"/>
</dbReference>
<feature type="transmembrane region" description="Helical" evidence="7">
    <location>
        <begin position="148"/>
        <end position="170"/>
    </location>
</feature>
<keyword evidence="7" id="KW-0812">Transmembrane</keyword>
<dbReference type="SUPFAM" id="SSF55874">
    <property type="entry name" value="ATPase domain of HSP90 chaperone/DNA topoisomerase II/histidine kinase"/>
    <property type="match status" value="1"/>
</dbReference>
<protein>
    <recommendedName>
        <fullName evidence="2">histidine kinase</fullName>
        <ecNumber evidence="2">2.7.13.3</ecNumber>
    </recommendedName>
</protein>
<gene>
    <name evidence="9" type="ORF">UFOPK1419_00573</name>
</gene>
<evidence type="ECO:0000256" key="1">
    <source>
        <dbReference type="ARBA" id="ARBA00000085"/>
    </source>
</evidence>
<keyword evidence="3" id="KW-0597">Phosphoprotein</keyword>
<keyword evidence="7" id="KW-1133">Transmembrane helix</keyword>
<dbReference type="InterPro" id="IPR004358">
    <property type="entry name" value="Sig_transdc_His_kin-like_C"/>
</dbReference>
<dbReference type="InterPro" id="IPR036097">
    <property type="entry name" value="HisK_dim/P_sf"/>
</dbReference>
<evidence type="ECO:0000256" key="2">
    <source>
        <dbReference type="ARBA" id="ARBA00012438"/>
    </source>
</evidence>
<dbReference type="SMART" id="SM00387">
    <property type="entry name" value="HATPase_c"/>
    <property type="match status" value="1"/>
</dbReference>
<accession>A0A6J6BPD4</accession>
<dbReference type="InterPro" id="IPR005467">
    <property type="entry name" value="His_kinase_dom"/>
</dbReference>
<keyword evidence="5" id="KW-0418">Kinase</keyword>
<keyword evidence="7" id="KW-0472">Membrane</keyword>
<reference evidence="9" key="1">
    <citation type="submission" date="2020-05" db="EMBL/GenBank/DDBJ databases">
        <authorList>
            <person name="Chiriac C."/>
            <person name="Salcher M."/>
            <person name="Ghai R."/>
            <person name="Kavagutti S V."/>
        </authorList>
    </citation>
    <scope>NUCLEOTIDE SEQUENCE</scope>
</reference>
<evidence type="ECO:0000256" key="3">
    <source>
        <dbReference type="ARBA" id="ARBA00022553"/>
    </source>
</evidence>
<dbReference type="PRINTS" id="PR00344">
    <property type="entry name" value="BCTRLSENSOR"/>
</dbReference>
<dbReference type="FunFam" id="1.10.287.130:FF:000001">
    <property type="entry name" value="Two-component sensor histidine kinase"/>
    <property type="match status" value="1"/>
</dbReference>